<organism evidence="5 6">
    <name type="scientific">Rhodotorula graminis (strain WP1)</name>
    <dbReference type="NCBI Taxonomy" id="578459"/>
    <lineage>
        <taxon>Eukaryota</taxon>
        <taxon>Fungi</taxon>
        <taxon>Dikarya</taxon>
        <taxon>Basidiomycota</taxon>
        <taxon>Pucciniomycotina</taxon>
        <taxon>Microbotryomycetes</taxon>
        <taxon>Sporidiobolales</taxon>
        <taxon>Sporidiobolaceae</taxon>
        <taxon>Rhodotorula</taxon>
    </lineage>
</organism>
<evidence type="ECO:0000256" key="2">
    <source>
        <dbReference type="SAM" id="SignalP"/>
    </source>
</evidence>
<reference evidence="5 6" key="1">
    <citation type="journal article" date="2015" name="Front. Microbiol.">
        <title>Genome sequence of the plant growth promoting endophytic yeast Rhodotorula graminis WP1.</title>
        <authorList>
            <person name="Firrincieli A."/>
            <person name="Otillar R."/>
            <person name="Salamov A."/>
            <person name="Schmutz J."/>
            <person name="Khan Z."/>
            <person name="Redman R.S."/>
            <person name="Fleck N.D."/>
            <person name="Lindquist E."/>
            <person name="Grigoriev I.V."/>
            <person name="Doty S.L."/>
        </authorList>
    </citation>
    <scope>NUCLEOTIDE SEQUENCE [LARGE SCALE GENOMIC DNA]</scope>
    <source>
        <strain evidence="5 6">WP1</strain>
    </source>
</reference>
<dbReference type="InterPro" id="IPR008928">
    <property type="entry name" value="6-hairpin_glycosidase_sf"/>
</dbReference>
<sequence length="762" mass="84238">MLLSLVALLATAAAAVARPADQTVFGVPAPPSPPHRRPSVELSSSRHDSHGSTFSPLLPPAIPLAVKSPYLNAWLSAGGDDGSKGYLAGSWARHWPVHYAGSQRDHRLSWAGLIRIDDEVFEFLGAPLSGALSFLGSDKVAQQTAFTYTATRSIFTFEAAGVEFNATFLSPVTPNDVVRQSLPFSYLVVDVNRHALENRTVSVYTDISGEWATGDSSIDITWTYKSEAGIGTHAVSRKKQLVFGEHAEQAEWGHAVYATALRKGVVAGSGSADKLRARFIRHGKLDGTHDVRYRRVDNDQPVFGFSVTLSEQEPAAIFTIGHVRDPYVNYVTPKGQVSLSGAWTTRWPHYVDALSAFQLSASRALLEAARFDATLREDARRVSGDAYAAIVELSTRQAFATFELTTGVGDDWKEDRDEVMAHLKEISSNGDMTTIDVVFPLHPILLYANPTLLAHLLEPLLRYTHSGLYPNRWPVHDLGTYPNATGYNRGDDEPMPVEEGGNMLWMSLAYFQLSGDVKWVEKHYDVLKQWTTFLAEDGLVPAEQLSTDDFAGTLANQTNLAMKAIVGIGAMAELAKGIGRWTDWVHYRAVAEAFATEWTKMAMTESGEGRHAKLSYQDEDSWGILYNLFGDRALNLKLFDQELYEEQAAFYQHKLERYGLPLDHRHRWAKTDWQMFAAASSTTRKGRDGFVDSLVDFLAAGKVDAPFPDLYETPTATFPGREGLDWPIYFIARPVVGGHFALLSLEAADAVNGVDPEERFRA</sequence>
<gene>
    <name evidence="5" type="ORF">RHOBADRAFT_39675</name>
</gene>
<dbReference type="STRING" id="578459.A0A0P9GH38"/>
<dbReference type="GeneID" id="28974091"/>
<dbReference type="GO" id="GO:0005975">
    <property type="term" value="P:carbohydrate metabolic process"/>
    <property type="evidence" value="ECO:0007669"/>
    <property type="project" value="InterPro"/>
</dbReference>
<dbReference type="RefSeq" id="XP_018268282.1">
    <property type="nucleotide sequence ID" value="XM_018413642.1"/>
</dbReference>
<dbReference type="OMA" id="WAGMIRV"/>
<dbReference type="OrthoDB" id="3918848at2759"/>
<evidence type="ECO:0000313" key="6">
    <source>
        <dbReference type="Proteomes" id="UP000053890"/>
    </source>
</evidence>
<dbReference type="EMBL" id="KQ474088">
    <property type="protein sequence ID" value="KPV72233.1"/>
    <property type="molecule type" value="Genomic_DNA"/>
</dbReference>
<feature type="signal peptide" evidence="2">
    <location>
        <begin position="1"/>
        <end position="17"/>
    </location>
</feature>
<evidence type="ECO:0008006" key="7">
    <source>
        <dbReference type="Google" id="ProtNLM"/>
    </source>
</evidence>
<dbReference type="Pfam" id="PF16335">
    <property type="entry name" value="GtaA_6_Hairpin"/>
    <property type="match status" value="1"/>
</dbReference>
<keyword evidence="6" id="KW-1185">Reference proteome</keyword>
<evidence type="ECO:0000259" key="3">
    <source>
        <dbReference type="Pfam" id="PF16335"/>
    </source>
</evidence>
<feature type="chain" id="PRO_5006157832" description="Glutaminase GtaA" evidence="2">
    <location>
        <begin position="18"/>
        <end position="762"/>
    </location>
</feature>
<accession>A0A0P9GH38</accession>
<dbReference type="Proteomes" id="UP000053890">
    <property type="component" value="Unassembled WGS sequence"/>
</dbReference>
<feature type="domain" description="Glutaminase A N-terminal" evidence="4">
    <location>
        <begin position="151"/>
        <end position="378"/>
    </location>
</feature>
<dbReference type="SUPFAM" id="SSF48208">
    <property type="entry name" value="Six-hairpin glycosidases"/>
    <property type="match status" value="1"/>
</dbReference>
<keyword evidence="2" id="KW-0732">Signal</keyword>
<evidence type="ECO:0000256" key="1">
    <source>
        <dbReference type="SAM" id="MobiDB-lite"/>
    </source>
</evidence>
<dbReference type="Gene3D" id="1.50.10.10">
    <property type="match status" value="1"/>
</dbReference>
<dbReference type="InterPro" id="IPR032514">
    <property type="entry name" value="GtaA_central"/>
</dbReference>
<feature type="domain" description="Glutaminase A central" evidence="3">
    <location>
        <begin position="384"/>
        <end position="743"/>
    </location>
</feature>
<evidence type="ECO:0000313" key="5">
    <source>
        <dbReference type="EMBL" id="KPV72233.1"/>
    </source>
</evidence>
<dbReference type="InterPro" id="IPR052743">
    <property type="entry name" value="Glutaminase_GtaA"/>
</dbReference>
<dbReference type="PANTHER" id="PTHR31987:SF1">
    <property type="entry name" value="GLUTAMINASE A"/>
    <property type="match status" value="1"/>
</dbReference>
<dbReference type="AlphaFoldDB" id="A0A0P9GH38"/>
<feature type="region of interest" description="Disordered" evidence="1">
    <location>
        <begin position="23"/>
        <end position="54"/>
    </location>
</feature>
<dbReference type="GO" id="GO:0003824">
    <property type="term" value="F:catalytic activity"/>
    <property type="evidence" value="ECO:0007669"/>
    <property type="project" value="UniProtKB-ARBA"/>
</dbReference>
<proteinExistence type="predicted"/>
<dbReference type="InterPro" id="IPR012341">
    <property type="entry name" value="6hp_glycosidase-like_sf"/>
</dbReference>
<protein>
    <recommendedName>
        <fullName evidence="7">Glutaminase GtaA</fullName>
    </recommendedName>
</protein>
<evidence type="ECO:0000259" key="4">
    <source>
        <dbReference type="Pfam" id="PF17168"/>
    </source>
</evidence>
<dbReference type="PANTHER" id="PTHR31987">
    <property type="entry name" value="GLUTAMINASE A-RELATED"/>
    <property type="match status" value="1"/>
</dbReference>
<dbReference type="Pfam" id="PF17168">
    <property type="entry name" value="DUF5127"/>
    <property type="match status" value="1"/>
</dbReference>
<name>A0A0P9GH38_RHOGW</name>
<dbReference type="InterPro" id="IPR033433">
    <property type="entry name" value="GtaA_N"/>
</dbReference>